<evidence type="ECO:0000256" key="7">
    <source>
        <dbReference type="SAM" id="Phobius"/>
    </source>
</evidence>
<dbReference type="GO" id="GO:0005886">
    <property type="term" value="C:plasma membrane"/>
    <property type="evidence" value="ECO:0007669"/>
    <property type="project" value="UniProtKB-SubCell"/>
</dbReference>
<feature type="region of interest" description="Disordered" evidence="6">
    <location>
        <begin position="1"/>
        <end position="29"/>
    </location>
</feature>
<feature type="transmembrane region" description="Helical" evidence="7">
    <location>
        <begin position="318"/>
        <end position="338"/>
    </location>
</feature>
<dbReference type="InterPro" id="IPR002797">
    <property type="entry name" value="Polysacc_synth"/>
</dbReference>
<feature type="transmembrane region" description="Helical" evidence="7">
    <location>
        <begin position="237"/>
        <end position="256"/>
    </location>
</feature>
<evidence type="ECO:0000256" key="1">
    <source>
        <dbReference type="ARBA" id="ARBA00004651"/>
    </source>
</evidence>
<evidence type="ECO:0000256" key="6">
    <source>
        <dbReference type="SAM" id="MobiDB-lite"/>
    </source>
</evidence>
<evidence type="ECO:0000256" key="2">
    <source>
        <dbReference type="ARBA" id="ARBA00022475"/>
    </source>
</evidence>
<feature type="transmembrane region" description="Helical" evidence="7">
    <location>
        <begin position="110"/>
        <end position="133"/>
    </location>
</feature>
<protein>
    <submittedName>
        <fullName evidence="8">O-antigen/teichoic acid export membrane protein</fullName>
    </submittedName>
</protein>
<feature type="region of interest" description="Disordered" evidence="6">
    <location>
        <begin position="492"/>
        <end position="518"/>
    </location>
</feature>
<dbReference type="InterPro" id="IPR050833">
    <property type="entry name" value="Poly_Biosynth_Transport"/>
</dbReference>
<feature type="compositionally biased region" description="Basic residues" evidence="6">
    <location>
        <begin position="501"/>
        <end position="510"/>
    </location>
</feature>
<organism evidence="8 9">
    <name type="scientific">Microlunatus kandeliicorticis</name>
    <dbReference type="NCBI Taxonomy" id="1759536"/>
    <lineage>
        <taxon>Bacteria</taxon>
        <taxon>Bacillati</taxon>
        <taxon>Actinomycetota</taxon>
        <taxon>Actinomycetes</taxon>
        <taxon>Propionibacteriales</taxon>
        <taxon>Propionibacteriaceae</taxon>
        <taxon>Microlunatus</taxon>
    </lineage>
</organism>
<gene>
    <name evidence="8" type="ORF">FHX74_000236</name>
</gene>
<evidence type="ECO:0000256" key="5">
    <source>
        <dbReference type="ARBA" id="ARBA00023136"/>
    </source>
</evidence>
<feature type="transmembrane region" description="Helical" evidence="7">
    <location>
        <begin position="201"/>
        <end position="221"/>
    </location>
</feature>
<keyword evidence="4 7" id="KW-1133">Transmembrane helix</keyword>
<dbReference type="Proteomes" id="UP000523079">
    <property type="component" value="Unassembled WGS sequence"/>
</dbReference>
<dbReference type="RefSeq" id="WP_182558268.1">
    <property type="nucleotide sequence ID" value="NZ_JACGWT010000001.1"/>
</dbReference>
<feature type="transmembrane region" description="Helical" evidence="7">
    <location>
        <begin position="40"/>
        <end position="63"/>
    </location>
</feature>
<feature type="compositionally biased region" description="Low complexity" evidence="6">
    <location>
        <begin position="9"/>
        <end position="23"/>
    </location>
</feature>
<keyword evidence="5 7" id="KW-0472">Membrane</keyword>
<feature type="transmembrane region" description="Helical" evidence="7">
    <location>
        <begin position="145"/>
        <end position="164"/>
    </location>
</feature>
<feature type="transmembrane region" description="Helical" evidence="7">
    <location>
        <begin position="176"/>
        <end position="195"/>
    </location>
</feature>
<keyword evidence="9" id="KW-1185">Reference proteome</keyword>
<dbReference type="PANTHER" id="PTHR30250:SF11">
    <property type="entry name" value="O-ANTIGEN TRANSPORTER-RELATED"/>
    <property type="match status" value="1"/>
</dbReference>
<comment type="subcellular location">
    <subcellularLocation>
        <location evidence="1">Cell membrane</location>
        <topology evidence="1">Multi-pass membrane protein</topology>
    </subcellularLocation>
</comment>
<sequence length="518" mass="54662">MSTPTRDQAPATGTAGTAPTGTASEKAQQQHGRDLFGRGMLYVVVWSMQTVVSTVVSPVLAHVLGPGEFGALASIIALYQLLIIVAVFGLDQALQVERAAGEDDRAARGLLASGIALAALVAVLAAATSPLWIAPLGFPDAHLVWIALLWTAPGGAVLMVLALLQSEDRLRGFATVSVIASVGGQVLGLAGMALIASTAVVYAAGGVISQFAALAIGLTMARPRLRGIADRQVLRRAFRLGLPLMLTGLSVFVINVSDRLVTQRLLGTVEVGRFQVAYTLGYVVMLILSFTNRAWVPRLAKIADLGQRWEVVRDSREGVFKLIMPCVLGITLAAPVALRVLAPPSFRPEGLLLVTYLVALASFPMATLGASSTMLITLRRGRPLGLSAAVGVVIKLGANLALIPLFGIAGAAASTLVAVSAQAAVQYRALPRDLGPRWPGWRTVLACLVVCLVAGATVLLPQTLPWNVARFAAGLLCLPWLWLRLKQLRTGSQRRDPGTRGGRRPSRPMPRRAAGEEH</sequence>
<evidence type="ECO:0000256" key="4">
    <source>
        <dbReference type="ARBA" id="ARBA00022989"/>
    </source>
</evidence>
<feature type="transmembrane region" description="Helical" evidence="7">
    <location>
        <begin position="69"/>
        <end position="90"/>
    </location>
</feature>
<evidence type="ECO:0000313" key="9">
    <source>
        <dbReference type="Proteomes" id="UP000523079"/>
    </source>
</evidence>
<comment type="caution">
    <text evidence="8">The sequence shown here is derived from an EMBL/GenBank/DDBJ whole genome shotgun (WGS) entry which is preliminary data.</text>
</comment>
<proteinExistence type="predicted"/>
<evidence type="ECO:0000313" key="8">
    <source>
        <dbReference type="EMBL" id="MBA8792642.1"/>
    </source>
</evidence>
<dbReference type="Pfam" id="PF01943">
    <property type="entry name" value="Polysacc_synt"/>
    <property type="match status" value="1"/>
</dbReference>
<feature type="transmembrane region" description="Helical" evidence="7">
    <location>
        <begin position="276"/>
        <end position="297"/>
    </location>
</feature>
<feature type="transmembrane region" description="Helical" evidence="7">
    <location>
        <begin position="439"/>
        <end position="460"/>
    </location>
</feature>
<keyword evidence="2" id="KW-1003">Cell membrane</keyword>
<dbReference type="EMBL" id="JACGWT010000001">
    <property type="protein sequence ID" value="MBA8792642.1"/>
    <property type="molecule type" value="Genomic_DNA"/>
</dbReference>
<name>A0A7W3P494_9ACTN</name>
<feature type="transmembrane region" description="Helical" evidence="7">
    <location>
        <begin position="350"/>
        <end position="371"/>
    </location>
</feature>
<accession>A0A7W3P494</accession>
<dbReference type="PANTHER" id="PTHR30250">
    <property type="entry name" value="PST FAMILY PREDICTED COLANIC ACID TRANSPORTER"/>
    <property type="match status" value="1"/>
</dbReference>
<dbReference type="AlphaFoldDB" id="A0A7W3P494"/>
<evidence type="ECO:0000256" key="3">
    <source>
        <dbReference type="ARBA" id="ARBA00022692"/>
    </source>
</evidence>
<reference evidence="8 9" key="1">
    <citation type="submission" date="2020-07" db="EMBL/GenBank/DDBJ databases">
        <title>Sequencing the genomes of 1000 actinobacteria strains.</title>
        <authorList>
            <person name="Klenk H.-P."/>
        </authorList>
    </citation>
    <scope>NUCLEOTIDE SEQUENCE [LARGE SCALE GENOMIC DNA]</scope>
    <source>
        <strain evidence="8 9">DSM 100723</strain>
    </source>
</reference>
<keyword evidence="3 7" id="KW-0812">Transmembrane</keyword>